<comment type="pathway">
    <text evidence="6">Sulfur metabolism; glutathione metabolism.</text>
</comment>
<evidence type="ECO:0000256" key="4">
    <source>
        <dbReference type="PIRSR" id="PIRSR600101-1"/>
    </source>
</evidence>
<dbReference type="AlphaFoldDB" id="A0A212KJK4"/>
<comment type="catalytic activity">
    <reaction evidence="2 6">
        <text>glutathione + H2O = L-cysteinylglycine + L-glutamate</text>
        <dbReference type="Rhea" id="RHEA:28807"/>
        <dbReference type="ChEBI" id="CHEBI:15377"/>
        <dbReference type="ChEBI" id="CHEBI:29985"/>
        <dbReference type="ChEBI" id="CHEBI:57925"/>
        <dbReference type="ChEBI" id="CHEBI:61694"/>
        <dbReference type="EC" id="3.4.19.13"/>
    </reaction>
</comment>
<dbReference type="GO" id="GO:0103068">
    <property type="term" value="F:leukotriene C4 gamma-glutamyl transferase activity"/>
    <property type="evidence" value="ECO:0007669"/>
    <property type="project" value="UniProtKB-EC"/>
</dbReference>
<evidence type="ECO:0000313" key="8">
    <source>
        <dbReference type="EMBL" id="SBW11831.1"/>
    </source>
</evidence>
<sequence length="585" mass="63179">MSMNFLSLVSRKTLPVLMACGLLLPTATVKAQDEPQYTATISAATNPLSTRGVVTSPNYLASQAGLDVLRRGGTAVDAAIATASTLAVVYPQMCTLGGDNFWLIYNAKTGELKALNASGRSGEMATIDFYASKGLKKIPSRGYIAANTVPGVVSGWDAAYAYSKQSMGSKMKWKELLASATDYAANGFPVSTSLAYWSKINTNPNDSEFRNLQRFDAFRKAYLHADGSPYTVGEVMRLPDLAVTLNQLADKGAQVFYKGDIAKRIVADLQANGGLLTLNDFANHKADWVDPISVNYRGYKAVNFPPNTQGMASLEILNILNNFNIKAMGEGTADYYHALIEATKEAFVDRDKYLSDPDFVKIPLDYLLSAKHGKDQAARISMSKAATNLTPLDPKGDTIWLGVVDAQGNAVSLIQSIYHDFGSGIVAGGTGVLLQNRGSFFSLDPKHVNHLEPRKRTFHTLNPAMLLKDGKPYLVYGTMGGEGQPQTQAAIVTRVVDFGMTPQEAIAAPRWLYGRTWGASSNDLKLEGRIPQKVADELKRRGHPVRLIENYTDTMGHAGAILVDQATGVRQGGTDPRGDGAAVAY</sequence>
<dbReference type="GO" id="GO:0036374">
    <property type="term" value="F:glutathione hydrolase activity"/>
    <property type="evidence" value="ECO:0007669"/>
    <property type="project" value="UniProtKB-UniRule"/>
</dbReference>
<dbReference type="PRINTS" id="PR01210">
    <property type="entry name" value="GGTRANSPTASE"/>
</dbReference>
<proteinExistence type="inferred from homology"/>
<dbReference type="NCBIfam" id="TIGR00066">
    <property type="entry name" value="g_glut_trans"/>
    <property type="match status" value="1"/>
</dbReference>
<comment type="catalytic activity">
    <reaction evidence="3 6">
        <text>an N-terminal (5-L-glutamyl)-[peptide] + an alpha-amino acid = 5-L-glutamyl amino acid + an N-terminal L-alpha-aminoacyl-[peptide]</text>
        <dbReference type="Rhea" id="RHEA:23904"/>
        <dbReference type="Rhea" id="RHEA-COMP:9780"/>
        <dbReference type="Rhea" id="RHEA-COMP:9795"/>
        <dbReference type="ChEBI" id="CHEBI:77644"/>
        <dbReference type="ChEBI" id="CHEBI:78597"/>
        <dbReference type="ChEBI" id="CHEBI:78599"/>
        <dbReference type="ChEBI" id="CHEBI:78608"/>
        <dbReference type="EC" id="2.3.2.2"/>
    </reaction>
</comment>
<feature type="signal peptide" evidence="7">
    <location>
        <begin position="1"/>
        <end position="31"/>
    </location>
</feature>
<dbReference type="InterPro" id="IPR043138">
    <property type="entry name" value="GGT_lsub"/>
</dbReference>
<dbReference type="InterPro" id="IPR000101">
    <property type="entry name" value="GGT_peptidase"/>
</dbReference>
<comment type="similarity">
    <text evidence="6">Belongs to the gamma-glutamyltransferase family.</text>
</comment>
<reference evidence="8" key="1">
    <citation type="submission" date="2016-04" db="EMBL/GenBank/DDBJ databases">
        <authorList>
            <person name="Evans L.H."/>
            <person name="Alamgir A."/>
            <person name="Owens N."/>
            <person name="Weber N.D."/>
            <person name="Virtaneva K."/>
            <person name="Barbian K."/>
            <person name="Babar A."/>
            <person name="Rosenke K."/>
        </authorList>
    </citation>
    <scope>NUCLEOTIDE SEQUENCE</scope>
    <source>
        <strain evidence="8">92-2</strain>
    </source>
</reference>
<dbReference type="Gene3D" id="1.10.246.130">
    <property type="match status" value="1"/>
</dbReference>
<dbReference type="InterPro" id="IPR043137">
    <property type="entry name" value="GGT_ssub_C"/>
</dbReference>
<comment type="PTM">
    <text evidence="6">Cleaved by autocatalysis into a large and a small subunit.</text>
</comment>
<feature type="binding site" evidence="5">
    <location>
        <position position="481"/>
    </location>
    <ligand>
        <name>L-glutamate</name>
        <dbReference type="ChEBI" id="CHEBI:29985"/>
    </ligand>
</feature>
<comment type="subunit">
    <text evidence="6">This enzyme consists of two polypeptide chains, which are synthesized in precursor form from a single polypeptide.</text>
</comment>
<keyword evidence="6 8" id="KW-0012">Acyltransferase</keyword>
<feature type="chain" id="PRO_5012894394" description="Glutathione hydrolase proenzyme" evidence="7">
    <location>
        <begin position="32"/>
        <end position="585"/>
    </location>
</feature>
<organism evidence="8">
    <name type="scientific">uncultured Desulfovibrio sp</name>
    <dbReference type="NCBI Taxonomy" id="167968"/>
    <lineage>
        <taxon>Bacteria</taxon>
        <taxon>Pseudomonadati</taxon>
        <taxon>Thermodesulfobacteriota</taxon>
        <taxon>Desulfovibrionia</taxon>
        <taxon>Desulfovibrionales</taxon>
        <taxon>Desulfovibrionaceae</taxon>
        <taxon>Desulfovibrio</taxon>
        <taxon>environmental samples</taxon>
    </lineage>
</organism>
<dbReference type="PANTHER" id="PTHR43881">
    <property type="entry name" value="GAMMA-GLUTAMYLTRANSPEPTIDASE (AFU_ORTHOLOGUE AFUA_4G13580)"/>
    <property type="match status" value="1"/>
</dbReference>
<evidence type="ECO:0000256" key="6">
    <source>
        <dbReference type="RuleBase" id="RU368036"/>
    </source>
</evidence>
<comment type="catalytic activity">
    <reaction evidence="1 6">
        <text>an S-substituted glutathione + H2O = an S-substituted L-cysteinylglycine + L-glutamate</text>
        <dbReference type="Rhea" id="RHEA:59468"/>
        <dbReference type="ChEBI" id="CHEBI:15377"/>
        <dbReference type="ChEBI" id="CHEBI:29985"/>
        <dbReference type="ChEBI" id="CHEBI:90779"/>
        <dbReference type="ChEBI" id="CHEBI:143103"/>
        <dbReference type="EC" id="3.4.19.13"/>
    </reaction>
</comment>
<dbReference type="Pfam" id="PF01019">
    <property type="entry name" value="G_glu_transpept"/>
    <property type="match status" value="1"/>
</dbReference>
<dbReference type="PANTHER" id="PTHR43881:SF5">
    <property type="entry name" value="GAMMA-GLUTAMYLTRANSPEPTIDASE"/>
    <property type="match status" value="1"/>
</dbReference>
<evidence type="ECO:0000256" key="5">
    <source>
        <dbReference type="PIRSR" id="PIRSR600101-2"/>
    </source>
</evidence>
<name>A0A212KJK4_9BACT</name>
<keyword evidence="7" id="KW-0732">Signal</keyword>
<keyword evidence="6 8" id="KW-0378">Hydrolase</keyword>
<dbReference type="InterPro" id="IPR029055">
    <property type="entry name" value="Ntn_hydrolases_N"/>
</dbReference>
<dbReference type="InterPro" id="IPR052896">
    <property type="entry name" value="GGT-like_enzyme"/>
</dbReference>
<keyword evidence="6" id="KW-0317">Glutathione biosynthesis</keyword>
<dbReference type="RefSeq" id="WP_233483000.1">
    <property type="nucleotide sequence ID" value="NZ_CAKSVL010000001.1"/>
</dbReference>
<evidence type="ECO:0000256" key="3">
    <source>
        <dbReference type="ARBA" id="ARBA00047417"/>
    </source>
</evidence>
<keyword evidence="6 8" id="KW-0808">Transferase</keyword>
<dbReference type="EC" id="2.3.2.2" evidence="6"/>
<dbReference type="UniPathway" id="UPA00204"/>
<dbReference type="Gene3D" id="3.60.20.40">
    <property type="match status" value="1"/>
</dbReference>
<dbReference type="EMBL" id="FLUP01000002">
    <property type="protein sequence ID" value="SBW11831.1"/>
    <property type="molecule type" value="Genomic_DNA"/>
</dbReference>
<gene>
    <name evidence="8" type="primary">ywrD</name>
    <name evidence="8" type="ORF">KM92DES2_20204</name>
</gene>
<protein>
    <recommendedName>
        <fullName evidence="6">Glutathione hydrolase proenzyme</fullName>
        <ecNumber evidence="6">2.3.2.2</ecNumber>
        <ecNumber evidence="6">3.4.19.13</ecNumber>
    </recommendedName>
    <component>
        <recommendedName>
            <fullName evidence="6">Glutathione hydrolase large chain</fullName>
        </recommendedName>
    </component>
    <component>
        <recommendedName>
            <fullName evidence="6">Glutathione hydrolase small chain</fullName>
        </recommendedName>
    </component>
</protein>
<evidence type="ECO:0000256" key="7">
    <source>
        <dbReference type="SAM" id="SignalP"/>
    </source>
</evidence>
<dbReference type="EC" id="3.4.19.13" evidence="6"/>
<evidence type="ECO:0000256" key="1">
    <source>
        <dbReference type="ARBA" id="ARBA00001049"/>
    </source>
</evidence>
<keyword evidence="6" id="KW-0865">Zymogen</keyword>
<feature type="active site" description="Nucleophile" evidence="4">
    <location>
        <position position="398"/>
    </location>
</feature>
<dbReference type="GO" id="GO:0006751">
    <property type="term" value="P:glutathione catabolic process"/>
    <property type="evidence" value="ECO:0007669"/>
    <property type="project" value="UniProtKB-UniRule"/>
</dbReference>
<evidence type="ECO:0000256" key="2">
    <source>
        <dbReference type="ARBA" id="ARBA00001089"/>
    </source>
</evidence>
<dbReference type="GO" id="GO:0006750">
    <property type="term" value="P:glutathione biosynthetic process"/>
    <property type="evidence" value="ECO:0007669"/>
    <property type="project" value="UniProtKB-KW"/>
</dbReference>
<dbReference type="SUPFAM" id="SSF56235">
    <property type="entry name" value="N-terminal nucleophile aminohydrolases (Ntn hydrolases)"/>
    <property type="match status" value="1"/>
</dbReference>
<accession>A0A212KJK4</accession>